<dbReference type="GO" id="GO:1990189">
    <property type="term" value="F:protein N-terminal-serine acetyltransferase activity"/>
    <property type="evidence" value="ECO:0007669"/>
    <property type="project" value="UniProtKB-EC"/>
</dbReference>
<evidence type="ECO:0000256" key="3">
    <source>
        <dbReference type="ARBA" id="ARBA00008870"/>
    </source>
</evidence>
<evidence type="ECO:0000256" key="9">
    <source>
        <dbReference type="ARBA" id="ARBA00023315"/>
    </source>
</evidence>
<keyword evidence="9" id="KW-0012">Acyltransferase</keyword>
<dbReference type="Pfam" id="PF00583">
    <property type="entry name" value="Acetyltransf_1"/>
    <property type="match status" value="1"/>
</dbReference>
<dbReference type="SUPFAM" id="SSF55729">
    <property type="entry name" value="Acyl-CoA N-acyltransferases (Nat)"/>
    <property type="match status" value="1"/>
</dbReference>
<dbReference type="GO" id="GO:0010485">
    <property type="term" value="F:histone H4 acetyltransferase activity"/>
    <property type="evidence" value="ECO:0007669"/>
    <property type="project" value="InterPro"/>
</dbReference>
<name>A0AAW0EHF4_9AGAR</name>
<dbReference type="InterPro" id="IPR000182">
    <property type="entry name" value="GNAT_dom"/>
</dbReference>
<evidence type="ECO:0000256" key="7">
    <source>
        <dbReference type="ARBA" id="ARBA00022679"/>
    </source>
</evidence>
<comment type="similarity">
    <text evidence="3">Belongs to the acetyltransferase family. NAA40 subfamily.</text>
</comment>
<gene>
    <name evidence="13" type="ORF">R3P38DRAFT_2822830</name>
</gene>
<dbReference type="CDD" id="cd04301">
    <property type="entry name" value="NAT_SF"/>
    <property type="match status" value="1"/>
</dbReference>
<dbReference type="GO" id="GO:0043998">
    <property type="term" value="F:histone H2A acetyltransferase activity"/>
    <property type="evidence" value="ECO:0007669"/>
    <property type="project" value="InterPro"/>
</dbReference>
<evidence type="ECO:0000256" key="6">
    <source>
        <dbReference type="ARBA" id="ARBA00022490"/>
    </source>
</evidence>
<feature type="domain" description="N-acetyltransferase" evidence="12">
    <location>
        <begin position="40"/>
        <end position="198"/>
    </location>
</feature>
<sequence length="198" mass="22846">MSNEKDLSVGSKEVEKANKASCLKISRSLAPHPTHVFKIVLAESLTRSTRDSIWSMFEANMRTLYTASSFGWEPPKKQEELFHRYSRFILVYPKDDEGTLASFAAFRFEFEDEDDDSNILYCYDLQVSKTRQRTGLGRALVENLASIAREFKMDKIMLTVFKANKQALDFYDNVGFKMDPASPDDKDDEDYKLLSKYL</sequence>
<dbReference type="GO" id="GO:0005737">
    <property type="term" value="C:cytoplasm"/>
    <property type="evidence" value="ECO:0007669"/>
    <property type="project" value="UniProtKB-SubCell"/>
</dbReference>
<dbReference type="EC" id="2.3.1.257" evidence="4"/>
<keyword evidence="6" id="KW-0963">Cytoplasm</keyword>
<dbReference type="EMBL" id="JAWWNJ010000001">
    <property type="protein sequence ID" value="KAK7064165.1"/>
    <property type="molecule type" value="Genomic_DNA"/>
</dbReference>
<keyword evidence="14" id="KW-1185">Reference proteome</keyword>
<evidence type="ECO:0000256" key="5">
    <source>
        <dbReference type="ARBA" id="ARBA00015043"/>
    </source>
</evidence>
<dbReference type="InterPro" id="IPR016181">
    <property type="entry name" value="Acyl_CoA_acyltransferase"/>
</dbReference>
<evidence type="ECO:0000313" key="13">
    <source>
        <dbReference type="EMBL" id="KAK7064165.1"/>
    </source>
</evidence>
<dbReference type="PANTHER" id="PTHR20531:SF1">
    <property type="entry name" value="N-ALPHA-ACETYLTRANSFERASE 40"/>
    <property type="match status" value="1"/>
</dbReference>
<keyword evidence="7" id="KW-0808">Transferase</keyword>
<evidence type="ECO:0000256" key="2">
    <source>
        <dbReference type="ARBA" id="ARBA00004496"/>
    </source>
</evidence>
<dbReference type="GO" id="GO:0005634">
    <property type="term" value="C:nucleus"/>
    <property type="evidence" value="ECO:0007669"/>
    <property type="project" value="UniProtKB-SubCell"/>
</dbReference>
<protein>
    <recommendedName>
        <fullName evidence="5">N-alpha-acetyltransferase 40</fullName>
        <ecNumber evidence="4">2.3.1.257</ecNumber>
    </recommendedName>
</protein>
<reference evidence="13 14" key="1">
    <citation type="journal article" date="2024" name="J Genomics">
        <title>Draft genome sequencing and assembly of Favolaschia claudopus CIRM-BRFM 2984 isolated from oak limbs.</title>
        <authorList>
            <person name="Navarro D."/>
            <person name="Drula E."/>
            <person name="Chaduli D."/>
            <person name="Cazenave R."/>
            <person name="Ahrendt S."/>
            <person name="Wang J."/>
            <person name="Lipzen A."/>
            <person name="Daum C."/>
            <person name="Barry K."/>
            <person name="Grigoriev I.V."/>
            <person name="Favel A."/>
            <person name="Rosso M.N."/>
            <person name="Martin F."/>
        </authorList>
    </citation>
    <scope>NUCLEOTIDE SEQUENCE [LARGE SCALE GENOMIC DNA]</scope>
    <source>
        <strain evidence="13 14">CIRM-BRFM 2984</strain>
    </source>
</reference>
<dbReference type="Gene3D" id="3.40.630.30">
    <property type="match status" value="1"/>
</dbReference>
<evidence type="ECO:0000313" key="14">
    <source>
        <dbReference type="Proteomes" id="UP001362999"/>
    </source>
</evidence>
<keyword evidence="8" id="KW-0539">Nucleus</keyword>
<organism evidence="13 14">
    <name type="scientific">Favolaschia claudopus</name>
    <dbReference type="NCBI Taxonomy" id="2862362"/>
    <lineage>
        <taxon>Eukaryota</taxon>
        <taxon>Fungi</taxon>
        <taxon>Dikarya</taxon>
        <taxon>Basidiomycota</taxon>
        <taxon>Agaricomycotina</taxon>
        <taxon>Agaricomycetes</taxon>
        <taxon>Agaricomycetidae</taxon>
        <taxon>Agaricales</taxon>
        <taxon>Marasmiineae</taxon>
        <taxon>Mycenaceae</taxon>
        <taxon>Favolaschia</taxon>
    </lineage>
</organism>
<dbReference type="PROSITE" id="PS51186">
    <property type="entry name" value="GNAT"/>
    <property type="match status" value="1"/>
</dbReference>
<evidence type="ECO:0000256" key="8">
    <source>
        <dbReference type="ARBA" id="ARBA00023242"/>
    </source>
</evidence>
<comment type="subcellular location">
    <subcellularLocation>
        <location evidence="2">Cytoplasm</location>
    </subcellularLocation>
    <subcellularLocation>
        <location evidence="1">Nucleus</location>
    </subcellularLocation>
</comment>
<comment type="caution">
    <text evidence="13">The sequence shown here is derived from an EMBL/GenBank/DDBJ whole genome shotgun (WGS) entry which is preliminary data.</text>
</comment>
<evidence type="ECO:0000256" key="4">
    <source>
        <dbReference type="ARBA" id="ARBA00012950"/>
    </source>
</evidence>
<dbReference type="InterPro" id="IPR039949">
    <property type="entry name" value="NAA40"/>
</dbReference>
<dbReference type="Proteomes" id="UP001362999">
    <property type="component" value="Unassembled WGS sequence"/>
</dbReference>
<comment type="catalytic activity">
    <reaction evidence="10">
        <text>N-terminal L-seryl-[histone H2A] + acetyl-CoA = N-terminal N(alpha)-acetyl-L-seryl-[histone H2A] + CoA + H(+)</text>
        <dbReference type="Rhea" id="RHEA:50600"/>
        <dbReference type="Rhea" id="RHEA-COMP:12742"/>
        <dbReference type="Rhea" id="RHEA-COMP:12744"/>
        <dbReference type="ChEBI" id="CHEBI:15378"/>
        <dbReference type="ChEBI" id="CHEBI:57287"/>
        <dbReference type="ChEBI" id="CHEBI:57288"/>
        <dbReference type="ChEBI" id="CHEBI:64738"/>
        <dbReference type="ChEBI" id="CHEBI:83690"/>
        <dbReference type="EC" id="2.3.1.257"/>
    </reaction>
</comment>
<proteinExistence type="inferred from homology"/>
<evidence type="ECO:0000256" key="10">
    <source>
        <dbReference type="ARBA" id="ARBA00047821"/>
    </source>
</evidence>
<dbReference type="AlphaFoldDB" id="A0AAW0EHF4"/>
<comment type="catalytic activity">
    <reaction evidence="11">
        <text>N-terminal L-seryl-[histone H4] + acetyl-CoA = N-terminal N(alpha)-acetyl-L-seryl-[histone H4] + CoA + H(+)</text>
        <dbReference type="Rhea" id="RHEA:50596"/>
        <dbReference type="Rhea" id="RHEA-COMP:12740"/>
        <dbReference type="Rhea" id="RHEA-COMP:12743"/>
        <dbReference type="ChEBI" id="CHEBI:15378"/>
        <dbReference type="ChEBI" id="CHEBI:57287"/>
        <dbReference type="ChEBI" id="CHEBI:57288"/>
        <dbReference type="ChEBI" id="CHEBI:64738"/>
        <dbReference type="ChEBI" id="CHEBI:83690"/>
        <dbReference type="EC" id="2.3.1.257"/>
    </reaction>
</comment>
<evidence type="ECO:0000256" key="11">
    <source>
        <dbReference type="ARBA" id="ARBA00049524"/>
    </source>
</evidence>
<evidence type="ECO:0000256" key="1">
    <source>
        <dbReference type="ARBA" id="ARBA00004123"/>
    </source>
</evidence>
<dbReference type="PANTHER" id="PTHR20531">
    <property type="entry name" value="N-ALPHA-ACETYLTRANSFERASE 40"/>
    <property type="match status" value="1"/>
</dbReference>
<accession>A0AAW0EHF4</accession>
<evidence type="ECO:0000259" key="12">
    <source>
        <dbReference type="PROSITE" id="PS51186"/>
    </source>
</evidence>